<feature type="compositionally biased region" description="Basic residues" evidence="1">
    <location>
        <begin position="64"/>
        <end position="77"/>
    </location>
</feature>
<dbReference type="Gramene" id="QL10p020735:mrna">
    <property type="protein sequence ID" value="QL10p020735:mrna"/>
    <property type="gene ID" value="QL10p020735"/>
</dbReference>
<dbReference type="GO" id="GO:0009786">
    <property type="term" value="P:regulation of asymmetric cell division"/>
    <property type="evidence" value="ECO:0007669"/>
    <property type="project" value="InterPro"/>
</dbReference>
<dbReference type="EMBL" id="LRBV02000010">
    <property type="status" value="NOT_ANNOTATED_CDS"/>
    <property type="molecule type" value="Genomic_DNA"/>
</dbReference>
<feature type="compositionally biased region" description="Polar residues" evidence="1">
    <location>
        <begin position="78"/>
        <end position="92"/>
    </location>
</feature>
<dbReference type="InterPro" id="IPR040378">
    <property type="entry name" value="BASL"/>
</dbReference>
<name>A0A7N2MQN5_QUELO</name>
<feature type="region of interest" description="Disordered" evidence="1">
    <location>
        <begin position="33"/>
        <end position="99"/>
    </location>
</feature>
<dbReference type="GeneID" id="115962695"/>
<dbReference type="Proteomes" id="UP000594261">
    <property type="component" value="Chromosome 10"/>
</dbReference>
<evidence type="ECO:0000313" key="2">
    <source>
        <dbReference type="EnsemblPlants" id="QL10p020735:mrna"/>
    </source>
</evidence>
<dbReference type="OrthoDB" id="1911716at2759"/>
<dbReference type="FunCoup" id="A0A7N2MQN5">
    <property type="interactions" value="5"/>
</dbReference>
<keyword evidence="3" id="KW-1185">Reference proteome</keyword>
<sequence length="278" mass="32350">MCTPWTIPRFVRWRVRDWASCFLACRFPIDDEPNTYRSSSPQPVKNMSFDKKGDSKVNQNNKKMSWHKKRSKEKRPKLSSTQQPKDSNNNIPVENGADEARWPHFSDEEYIVFCFREDGAFDVVKDGKPETSKPFDCTSRNSRPVNRKLNYVDEAKTVVERYSNEEKLKRDGHDIFPTNDGGVRISDQKDEEEDCIYFDTESPTHGFRRRYQSEEVEDRGLVSVESSESNLSDGSSRSFAFPVLGWEWMGSPVQMPKSEGLQLRKHKARFVGFQCCKF</sequence>
<accession>A0A7N2MQN5</accession>
<dbReference type="KEGG" id="qlo:115962695"/>
<dbReference type="PANTHER" id="PTHR33914:SF3">
    <property type="entry name" value="PROTEIN BREAKING OF ASYMMETRY IN THE STOMATAL LINEAGE"/>
    <property type="match status" value="1"/>
</dbReference>
<evidence type="ECO:0000313" key="3">
    <source>
        <dbReference type="Proteomes" id="UP000594261"/>
    </source>
</evidence>
<evidence type="ECO:0008006" key="4">
    <source>
        <dbReference type="Google" id="ProtNLM"/>
    </source>
</evidence>
<gene>
    <name evidence="2" type="primary">LOC115962695</name>
</gene>
<reference evidence="2" key="2">
    <citation type="submission" date="2021-01" db="UniProtKB">
        <authorList>
            <consortium name="EnsemblPlants"/>
        </authorList>
    </citation>
    <scope>IDENTIFICATION</scope>
</reference>
<dbReference type="PANTHER" id="PTHR33914">
    <property type="entry name" value="18S PRE-RIBOSOMAL ASSEMBLY PROTEIN GAR2-LIKE PROTEIN"/>
    <property type="match status" value="1"/>
</dbReference>
<feature type="compositionally biased region" description="Polar residues" evidence="1">
    <location>
        <begin position="35"/>
        <end position="45"/>
    </location>
</feature>
<protein>
    <recommendedName>
        <fullName evidence="4">Protein BREAKING OF ASYMMETRY IN THE STOMATAL LINEAGE</fullName>
    </recommendedName>
</protein>
<reference evidence="2 3" key="1">
    <citation type="journal article" date="2016" name="G3 (Bethesda)">
        <title>First Draft Assembly and Annotation of the Genome of a California Endemic Oak Quercus lobata Nee (Fagaceae).</title>
        <authorList>
            <person name="Sork V.L."/>
            <person name="Fitz-Gibbon S.T."/>
            <person name="Puiu D."/>
            <person name="Crepeau M."/>
            <person name="Gugger P.F."/>
            <person name="Sherman R."/>
            <person name="Stevens K."/>
            <person name="Langley C.H."/>
            <person name="Pellegrini M."/>
            <person name="Salzberg S.L."/>
        </authorList>
    </citation>
    <scope>NUCLEOTIDE SEQUENCE [LARGE SCALE GENOMIC DNA]</scope>
    <source>
        <strain evidence="2 3">cv. SW786</strain>
    </source>
</reference>
<organism evidence="2 3">
    <name type="scientific">Quercus lobata</name>
    <name type="common">Valley oak</name>
    <dbReference type="NCBI Taxonomy" id="97700"/>
    <lineage>
        <taxon>Eukaryota</taxon>
        <taxon>Viridiplantae</taxon>
        <taxon>Streptophyta</taxon>
        <taxon>Embryophyta</taxon>
        <taxon>Tracheophyta</taxon>
        <taxon>Spermatophyta</taxon>
        <taxon>Magnoliopsida</taxon>
        <taxon>eudicotyledons</taxon>
        <taxon>Gunneridae</taxon>
        <taxon>Pentapetalae</taxon>
        <taxon>rosids</taxon>
        <taxon>fabids</taxon>
        <taxon>Fagales</taxon>
        <taxon>Fagaceae</taxon>
        <taxon>Quercus</taxon>
    </lineage>
</organism>
<dbReference type="AlphaFoldDB" id="A0A7N2MQN5"/>
<proteinExistence type="predicted"/>
<dbReference type="EnsemblPlants" id="QL10p020735:mrna">
    <property type="protein sequence ID" value="QL10p020735:mrna"/>
    <property type="gene ID" value="QL10p020735"/>
</dbReference>
<dbReference type="InParanoid" id="A0A7N2MQN5"/>
<dbReference type="OMA" id="EDEWPPA"/>
<evidence type="ECO:0000256" key="1">
    <source>
        <dbReference type="SAM" id="MobiDB-lite"/>
    </source>
</evidence>
<dbReference type="RefSeq" id="XP_030937440.1">
    <property type="nucleotide sequence ID" value="XM_031081580.1"/>
</dbReference>